<dbReference type="InterPro" id="IPR021109">
    <property type="entry name" value="Peptidase_aspartic_dom_sf"/>
</dbReference>
<evidence type="ECO:0008006" key="4">
    <source>
        <dbReference type="Google" id="ProtNLM"/>
    </source>
</evidence>
<accession>A0ABU1YD81</accession>
<name>A0ABU1YD81_9FLAO</name>
<gene>
    <name evidence="2" type="ORF">J2W48_003435</name>
</gene>
<protein>
    <recommendedName>
        <fullName evidence="4">Aspartyl protease</fullName>
    </recommendedName>
</protein>
<evidence type="ECO:0000313" key="2">
    <source>
        <dbReference type="EMBL" id="MDR7211481.1"/>
    </source>
</evidence>
<dbReference type="EMBL" id="JAVDWQ010000012">
    <property type="protein sequence ID" value="MDR7211481.1"/>
    <property type="molecule type" value="Genomic_DNA"/>
</dbReference>
<dbReference type="RefSeq" id="WP_310282834.1">
    <property type="nucleotide sequence ID" value="NZ_JAVDWQ010000012.1"/>
</dbReference>
<dbReference type="Proteomes" id="UP001269081">
    <property type="component" value="Unassembled WGS sequence"/>
</dbReference>
<proteinExistence type="predicted"/>
<feature type="signal peptide" evidence="1">
    <location>
        <begin position="1"/>
        <end position="18"/>
    </location>
</feature>
<reference evidence="2 3" key="1">
    <citation type="submission" date="2023-07" db="EMBL/GenBank/DDBJ databases">
        <title>Sorghum-associated microbial communities from plants grown in Nebraska, USA.</title>
        <authorList>
            <person name="Schachtman D."/>
        </authorList>
    </citation>
    <scope>NUCLEOTIDE SEQUENCE [LARGE SCALE GENOMIC DNA]</scope>
    <source>
        <strain evidence="2 3">4129</strain>
    </source>
</reference>
<sequence>MKAILSLLFILSTSISNAQEVIPFKLGDDNRIYIKGLINQSDTLNLVFDLGANITVINKTKMEAKNVNIKFDTIVANTGGNGVSTEGKSFNNLVKIGKQDYPGKDVLGISYPESEILDGLIGWNFFEDKIVEIDFESKELLISDNLPKYSERYSKSKLKFINGVPYIKTILYKGKKKVKIWSMLDTGYNSNLKVYYSFAINNKLSNEYQIIGESTSFGTDGTVAKSDYVLIPRIEIGGFEIYNMPADLMKTKVDSNIPALFGGNLLKRFHIILDFKNKQVYLMPNRNINSEF</sequence>
<feature type="chain" id="PRO_5046550292" description="Aspartyl protease" evidence="1">
    <location>
        <begin position="19"/>
        <end position="292"/>
    </location>
</feature>
<evidence type="ECO:0000256" key="1">
    <source>
        <dbReference type="SAM" id="SignalP"/>
    </source>
</evidence>
<dbReference type="Gene3D" id="2.40.70.10">
    <property type="entry name" value="Acid Proteases"/>
    <property type="match status" value="2"/>
</dbReference>
<keyword evidence="3" id="KW-1185">Reference proteome</keyword>
<evidence type="ECO:0000313" key="3">
    <source>
        <dbReference type="Proteomes" id="UP001269081"/>
    </source>
</evidence>
<comment type="caution">
    <text evidence="2">The sequence shown here is derived from an EMBL/GenBank/DDBJ whole genome shotgun (WGS) entry which is preliminary data.</text>
</comment>
<organism evidence="2 3">
    <name type="scientific">Flavobacterium piscis</name>
    <dbReference type="NCBI Taxonomy" id="1114874"/>
    <lineage>
        <taxon>Bacteria</taxon>
        <taxon>Pseudomonadati</taxon>
        <taxon>Bacteroidota</taxon>
        <taxon>Flavobacteriia</taxon>
        <taxon>Flavobacteriales</taxon>
        <taxon>Flavobacteriaceae</taxon>
        <taxon>Flavobacterium</taxon>
    </lineage>
</organism>
<dbReference type="SUPFAM" id="SSF50630">
    <property type="entry name" value="Acid proteases"/>
    <property type="match status" value="1"/>
</dbReference>
<keyword evidence="1" id="KW-0732">Signal</keyword>